<accession>A0ACC7LHZ7</accession>
<proteinExistence type="predicted"/>
<protein>
    <submittedName>
        <fullName evidence="1">Phosphoglycerate kinase</fullName>
    </submittedName>
</protein>
<keyword evidence="1" id="KW-0808">Transferase</keyword>
<organism evidence="1 2">
    <name type="scientific">Meishania litoralis</name>
    <dbReference type="NCBI Taxonomy" id="3434685"/>
    <lineage>
        <taxon>Bacteria</taxon>
        <taxon>Pseudomonadati</taxon>
        <taxon>Bacteroidota</taxon>
        <taxon>Flavobacteriia</taxon>
        <taxon>Flavobacteriales</taxon>
        <taxon>Flavobacteriaceae</taxon>
        <taxon>Meishania</taxon>
    </lineage>
</organism>
<evidence type="ECO:0000313" key="1">
    <source>
        <dbReference type="EMBL" id="MFH6603083.1"/>
    </source>
</evidence>
<comment type="caution">
    <text evidence="1">The sequence shown here is derived from an EMBL/GenBank/DDBJ whole genome shotgun (WGS) entry which is preliminary data.</text>
</comment>
<gene>
    <name evidence="1" type="ORF">ACEZ3G_06315</name>
</gene>
<evidence type="ECO:0000313" key="2">
    <source>
        <dbReference type="Proteomes" id="UP001595191"/>
    </source>
</evidence>
<name>A0ACC7LHZ7_9FLAO</name>
<keyword evidence="1" id="KW-0418">Kinase</keyword>
<keyword evidence="2" id="KW-1185">Reference proteome</keyword>
<dbReference type="EMBL" id="JBHFPV010000001">
    <property type="protein sequence ID" value="MFH6603083.1"/>
    <property type="molecule type" value="Genomic_DNA"/>
</dbReference>
<sequence>MKTIDQFNFENKKALIRVDFNVPLDADFNVTDTNRIEAAKPTIIKVLEDGGSAVLMSHLGRPKGQRNPDMSLKHICSKVSEIIGVQVRFVEDCVGEAAEKAVADLRPGDVLLLENLRFHAEEEKGDEGFAQQLSKLGDIYVNDAFGTAHRAHASTTIVAQFFSDKKCFGYLLAKEIDAIEKVMRTGEKPVLAILGGAKVSSKITIIENILDKVDHLIIGGGMTYTFVKAQGGQVGDSICEDDKMDLALDILKQAKAKGVEVHIPVDVVAANAFSNEAETKIVDVAEIPDGWQGLDAGPKTLENFKTVILNSKTILWNGPVGVFEMESFAKGTIAIGNFIEEATKNGAFSLVGGGDSVAAVKQFGFDDKVSYVSTGGGAMLESLEGKTLPGIAAILPE</sequence>
<dbReference type="Proteomes" id="UP001595191">
    <property type="component" value="Unassembled WGS sequence"/>
</dbReference>
<reference evidence="1" key="1">
    <citation type="submission" date="2024-09" db="EMBL/GenBank/DDBJ databases">
        <authorList>
            <person name="Liu J."/>
        </authorList>
    </citation>
    <scope>NUCLEOTIDE SEQUENCE</scope>
    <source>
        <strain evidence="1">NBU2967</strain>
    </source>
</reference>